<reference evidence="3" key="1">
    <citation type="submission" date="2009-07" db="EMBL/GenBank/DDBJ databases">
        <title>Complete sequence of Geobacter sp. M21.</title>
        <authorList>
            <consortium name="US DOE Joint Genome Institute"/>
            <person name="Lucas S."/>
            <person name="Copeland A."/>
            <person name="Lapidus A."/>
            <person name="Glavina del Rio T."/>
            <person name="Dalin E."/>
            <person name="Tice H."/>
            <person name="Bruce D."/>
            <person name="Goodwin L."/>
            <person name="Pitluck S."/>
            <person name="Saunders E."/>
            <person name="Brettin T."/>
            <person name="Detter J.C."/>
            <person name="Han C."/>
            <person name="Larimer F."/>
            <person name="Land M."/>
            <person name="Hauser L."/>
            <person name="Kyrpides N."/>
            <person name="Ovchinnikova G."/>
            <person name="Lovley D."/>
        </authorList>
    </citation>
    <scope>NUCLEOTIDE SEQUENCE [LARGE SCALE GENOMIC DNA]</scope>
    <source>
        <strain evidence="3">M21</strain>
    </source>
</reference>
<feature type="signal peptide" evidence="1">
    <location>
        <begin position="1"/>
        <end position="27"/>
    </location>
</feature>
<dbReference type="KEGG" id="gem:GM21_2462"/>
<dbReference type="OrthoDB" id="127514at2"/>
<protein>
    <recommendedName>
        <fullName evidence="2">DUF362 domain-containing protein</fullName>
    </recommendedName>
</protein>
<dbReference type="AlphaFoldDB" id="C6DZW1"/>
<keyword evidence="1" id="KW-0732">Signal</keyword>
<proteinExistence type="predicted"/>
<feature type="chain" id="PRO_5002964387" description="DUF362 domain-containing protein" evidence="1">
    <location>
        <begin position="28"/>
        <end position="365"/>
    </location>
</feature>
<feature type="domain" description="DUF362" evidence="2">
    <location>
        <begin position="106"/>
        <end position="311"/>
    </location>
</feature>
<evidence type="ECO:0000313" key="3">
    <source>
        <dbReference type="EMBL" id="ACT18505.1"/>
    </source>
</evidence>
<dbReference type="HOGENOM" id="CLU_061159_0_0_7"/>
<accession>C6DZW1</accession>
<dbReference type="EMBL" id="CP001661">
    <property type="protein sequence ID" value="ACT18505.1"/>
    <property type="molecule type" value="Genomic_DNA"/>
</dbReference>
<dbReference type="InterPro" id="IPR007160">
    <property type="entry name" value="DUF362"/>
</dbReference>
<dbReference type="STRING" id="443144.GM21_2462"/>
<dbReference type="Pfam" id="PF04015">
    <property type="entry name" value="DUF362"/>
    <property type="match status" value="1"/>
</dbReference>
<name>C6DZW1_GEOSM</name>
<dbReference type="eggNOG" id="COG2006">
    <property type="taxonomic scope" value="Bacteria"/>
</dbReference>
<evidence type="ECO:0000259" key="2">
    <source>
        <dbReference type="Pfam" id="PF04015"/>
    </source>
</evidence>
<organism evidence="3">
    <name type="scientific">Geobacter sp. (strain M21)</name>
    <dbReference type="NCBI Taxonomy" id="443144"/>
    <lineage>
        <taxon>Bacteria</taxon>
        <taxon>Pseudomonadati</taxon>
        <taxon>Thermodesulfobacteriota</taxon>
        <taxon>Desulfuromonadia</taxon>
        <taxon>Geobacterales</taxon>
        <taxon>Geobacteraceae</taxon>
        <taxon>Geobacter</taxon>
    </lineage>
</organism>
<sequence length="365" mass="39783">MFAVTLGRRAFCRALGLALLFVNGVRAIGAASNNGVRATSAASPRRSRVVSVHDARASSAGKGLDDADLDQDVLREMVNRGVLALTGAKELRQAWCEIIPDPSKKVAIKVNCQIRGIYTKAKVVQPIVEGILSAGVQADHILIYDMTDNAFDLAGFRRNTGPGLKVGKVSDFGGYSRVIYHRLANLLTGGHRYSGLNLAASVLNARGGRWDCDYLINVPVLKALDGYCGVSLGMKNHYGSIADPGEHHKDIMEHIPLINSLPEIRKKTRLVLLDAIFGEYLWQNGRDQRYVTRVNKILASRDPVAIDATGWRMIEKLRKEHGIPPVQPQPVYIAKAAALGLGADDPSRIELVELEAGRDHAGREQ</sequence>
<evidence type="ECO:0000256" key="1">
    <source>
        <dbReference type="SAM" id="SignalP"/>
    </source>
</evidence>
<gene>
    <name evidence="3" type="ordered locus">GM21_2462</name>
</gene>